<sequence length="309" mass="33822">MNITICPFGVNVLKLHCMGVDLAGFSIKGGWESNKPLVISKVEHGGKAESGGLYVGDMIHSINHVLLSGMRGEAIQLVKSAKASLLLEIERGGKPLYDPAPCDERLSYYITKDTYTEDRVPYEHPRMGPNAHSRGFDQEKYPSPDDAIVDQPFVGSEENSAPRDLRPVVTVRMRKARSGAIERPRSWHASKHPDESGVHEDRMNMRSPGGGYLGSPASQRSYIAQSRRSAKGWHDSGDLKSAFRSDVNGSKDSLISGDSQHSYRSSRLSVSSSRSSGTMSSSRGSLDNLDKPNRLEGSKHKSPMKRPSG</sequence>
<feature type="compositionally biased region" description="Basic and acidic residues" evidence="1">
    <location>
        <begin position="180"/>
        <end position="204"/>
    </location>
</feature>
<dbReference type="SUPFAM" id="SSF50156">
    <property type="entry name" value="PDZ domain-like"/>
    <property type="match status" value="1"/>
</dbReference>
<evidence type="ECO:0000313" key="4">
    <source>
        <dbReference type="Proteomes" id="UP000007875"/>
    </source>
</evidence>
<reference evidence="3" key="3">
    <citation type="submission" date="2025-09" db="UniProtKB">
        <authorList>
            <consortium name="Ensembl"/>
        </authorList>
    </citation>
    <scope>IDENTIFICATION</scope>
</reference>
<dbReference type="Proteomes" id="UP000007875">
    <property type="component" value="Unassembled WGS sequence"/>
</dbReference>
<feature type="compositionally biased region" description="Polar residues" evidence="1">
    <location>
        <begin position="216"/>
        <end position="227"/>
    </location>
</feature>
<feature type="region of interest" description="Disordered" evidence="1">
    <location>
        <begin position="120"/>
        <end position="309"/>
    </location>
</feature>
<dbReference type="InParanoid" id="H2ZIS8"/>
<dbReference type="AlphaFoldDB" id="H2ZIS8"/>
<dbReference type="InterPro" id="IPR036034">
    <property type="entry name" value="PDZ_sf"/>
</dbReference>
<accession>H2ZIS8</accession>
<dbReference type="GO" id="GO:0051015">
    <property type="term" value="F:actin filament binding"/>
    <property type="evidence" value="ECO:0007669"/>
    <property type="project" value="InterPro"/>
</dbReference>
<dbReference type="Gene3D" id="2.30.42.10">
    <property type="match status" value="1"/>
</dbReference>
<dbReference type="PANTHER" id="PTHR15012">
    <property type="entry name" value="APICAL PROTEIN/SHROOM-RELATED"/>
    <property type="match status" value="1"/>
</dbReference>
<feature type="compositionally biased region" description="Basic and acidic residues" evidence="1">
    <location>
        <begin position="288"/>
        <end position="299"/>
    </location>
</feature>
<dbReference type="GO" id="GO:0016324">
    <property type="term" value="C:apical plasma membrane"/>
    <property type="evidence" value="ECO:0007669"/>
    <property type="project" value="TreeGrafter"/>
</dbReference>
<feature type="domain" description="PDZ" evidence="2">
    <location>
        <begin position="24"/>
        <end position="93"/>
    </location>
</feature>
<feature type="compositionally biased region" description="Basic residues" evidence="1">
    <location>
        <begin position="300"/>
        <end position="309"/>
    </location>
</feature>
<dbReference type="PROSITE" id="PS50106">
    <property type="entry name" value="PDZ"/>
    <property type="match status" value="1"/>
</dbReference>
<dbReference type="PANTHER" id="PTHR15012:SF32">
    <property type="entry name" value="PROTEIN SHROOM"/>
    <property type="match status" value="1"/>
</dbReference>
<protein>
    <recommendedName>
        <fullName evidence="2">PDZ domain-containing protein</fullName>
    </recommendedName>
</protein>
<dbReference type="GeneTree" id="ENSGT00530000066618"/>
<dbReference type="GO" id="GO:0007015">
    <property type="term" value="P:actin filament organization"/>
    <property type="evidence" value="ECO:0007669"/>
    <property type="project" value="TreeGrafter"/>
</dbReference>
<dbReference type="InterPro" id="IPR001478">
    <property type="entry name" value="PDZ"/>
</dbReference>
<reference evidence="3" key="2">
    <citation type="submission" date="2025-08" db="UniProtKB">
        <authorList>
            <consortium name="Ensembl"/>
        </authorList>
    </citation>
    <scope>IDENTIFICATION</scope>
</reference>
<dbReference type="Ensembl" id="ENSCSAVT00000017685.1">
    <property type="protein sequence ID" value="ENSCSAVP00000017494.1"/>
    <property type="gene ID" value="ENSCSAVG00000010302.1"/>
</dbReference>
<dbReference type="SMART" id="SM00228">
    <property type="entry name" value="PDZ"/>
    <property type="match status" value="1"/>
</dbReference>
<dbReference type="GO" id="GO:0043296">
    <property type="term" value="C:apical junction complex"/>
    <property type="evidence" value="ECO:0007669"/>
    <property type="project" value="TreeGrafter"/>
</dbReference>
<proteinExistence type="predicted"/>
<dbReference type="GO" id="GO:0005912">
    <property type="term" value="C:adherens junction"/>
    <property type="evidence" value="ECO:0007669"/>
    <property type="project" value="TreeGrafter"/>
</dbReference>
<organism evidence="3 4">
    <name type="scientific">Ciona savignyi</name>
    <name type="common">Pacific transparent sea squirt</name>
    <dbReference type="NCBI Taxonomy" id="51511"/>
    <lineage>
        <taxon>Eukaryota</taxon>
        <taxon>Metazoa</taxon>
        <taxon>Chordata</taxon>
        <taxon>Tunicata</taxon>
        <taxon>Ascidiacea</taxon>
        <taxon>Phlebobranchia</taxon>
        <taxon>Cionidae</taxon>
        <taxon>Ciona</taxon>
    </lineage>
</organism>
<dbReference type="HOGENOM" id="CLU_901762_0_0_1"/>
<evidence type="ECO:0000313" key="3">
    <source>
        <dbReference type="Ensembl" id="ENSCSAVP00000017494.1"/>
    </source>
</evidence>
<feature type="compositionally biased region" description="Basic and acidic residues" evidence="1">
    <location>
        <begin position="134"/>
        <end position="143"/>
    </location>
</feature>
<dbReference type="STRING" id="51511.ENSCSAVP00000017494"/>
<dbReference type="OMA" id="SWHASKH"/>
<dbReference type="GO" id="GO:0030864">
    <property type="term" value="C:cortical actin cytoskeleton"/>
    <property type="evidence" value="ECO:0007669"/>
    <property type="project" value="TreeGrafter"/>
</dbReference>
<keyword evidence="4" id="KW-1185">Reference proteome</keyword>
<feature type="compositionally biased region" description="Basic and acidic residues" evidence="1">
    <location>
        <begin position="232"/>
        <end position="243"/>
    </location>
</feature>
<evidence type="ECO:0000259" key="2">
    <source>
        <dbReference type="PROSITE" id="PS50106"/>
    </source>
</evidence>
<feature type="compositionally biased region" description="Polar residues" evidence="1">
    <location>
        <begin position="247"/>
        <end position="258"/>
    </location>
</feature>
<dbReference type="InterPro" id="IPR027685">
    <property type="entry name" value="Shroom_fam"/>
</dbReference>
<feature type="compositionally biased region" description="Low complexity" evidence="1">
    <location>
        <begin position="259"/>
        <end position="285"/>
    </location>
</feature>
<dbReference type="Pfam" id="PF00595">
    <property type="entry name" value="PDZ"/>
    <property type="match status" value="1"/>
</dbReference>
<name>H2ZIS8_CIOSA</name>
<evidence type="ECO:0000256" key="1">
    <source>
        <dbReference type="SAM" id="MobiDB-lite"/>
    </source>
</evidence>
<reference evidence="4" key="1">
    <citation type="submission" date="2003-08" db="EMBL/GenBank/DDBJ databases">
        <authorList>
            <person name="Birren B."/>
            <person name="Nusbaum C."/>
            <person name="Abebe A."/>
            <person name="Abouelleil A."/>
            <person name="Adekoya E."/>
            <person name="Ait-zahra M."/>
            <person name="Allen N."/>
            <person name="Allen T."/>
            <person name="An P."/>
            <person name="Anderson M."/>
            <person name="Anderson S."/>
            <person name="Arachchi H."/>
            <person name="Armbruster J."/>
            <person name="Bachantsang P."/>
            <person name="Baldwin J."/>
            <person name="Barry A."/>
            <person name="Bayul T."/>
            <person name="Blitshsteyn B."/>
            <person name="Bloom T."/>
            <person name="Blye J."/>
            <person name="Boguslavskiy L."/>
            <person name="Borowsky M."/>
            <person name="Boukhgalter B."/>
            <person name="Brunache A."/>
            <person name="Butler J."/>
            <person name="Calixte N."/>
            <person name="Calvo S."/>
            <person name="Camarata J."/>
            <person name="Campo K."/>
            <person name="Chang J."/>
            <person name="Cheshatsang Y."/>
            <person name="Citroen M."/>
            <person name="Collymore A."/>
            <person name="Considine T."/>
            <person name="Cook A."/>
            <person name="Cooke P."/>
            <person name="Corum B."/>
            <person name="Cuomo C."/>
            <person name="David R."/>
            <person name="Dawoe T."/>
            <person name="Degray S."/>
            <person name="Dodge S."/>
            <person name="Dooley K."/>
            <person name="Dorje P."/>
            <person name="Dorjee K."/>
            <person name="Dorris L."/>
            <person name="Duffey N."/>
            <person name="Dupes A."/>
            <person name="Elkins T."/>
            <person name="Engels R."/>
            <person name="Erickson J."/>
            <person name="Farina A."/>
            <person name="Faro S."/>
            <person name="Ferreira P."/>
            <person name="Fischer H."/>
            <person name="Fitzgerald M."/>
            <person name="Foley K."/>
            <person name="Gage D."/>
            <person name="Galagan J."/>
            <person name="Gearin G."/>
            <person name="Gnerre S."/>
            <person name="Gnirke A."/>
            <person name="Goyette A."/>
            <person name="Graham J."/>
            <person name="Grandbois E."/>
            <person name="Gyaltsen K."/>
            <person name="Hafez N."/>
            <person name="Hagopian D."/>
            <person name="Hagos B."/>
            <person name="Hall J."/>
            <person name="Hatcher B."/>
            <person name="Heller A."/>
            <person name="Higgins H."/>
            <person name="Honan T."/>
            <person name="Horn A."/>
            <person name="Houde N."/>
            <person name="Hughes L."/>
            <person name="Hulme W."/>
            <person name="Husby E."/>
            <person name="Iliev I."/>
            <person name="Jaffe D."/>
            <person name="Jones C."/>
            <person name="Kamal M."/>
            <person name="Kamat A."/>
            <person name="Kamvysselis M."/>
            <person name="Karlsson E."/>
            <person name="Kells C."/>
            <person name="Kieu A."/>
            <person name="Kisner P."/>
            <person name="Kodira C."/>
            <person name="Kulbokas E."/>
            <person name="Labutti K."/>
            <person name="Lama D."/>
            <person name="Landers T."/>
            <person name="Leger J."/>
            <person name="Levine S."/>
            <person name="Lewis D."/>
            <person name="Lewis T."/>
            <person name="Lindblad-toh K."/>
            <person name="Liu X."/>
            <person name="Lokyitsang T."/>
            <person name="Lokyitsang Y."/>
            <person name="Lucien O."/>
            <person name="Lui A."/>
            <person name="Ma L.J."/>
            <person name="Mabbitt R."/>
            <person name="Macdonald J."/>
            <person name="Maclean C."/>
            <person name="Major J."/>
            <person name="Manning J."/>
            <person name="Marabella R."/>
            <person name="Maru K."/>
            <person name="Matthews C."/>
            <person name="Mauceli E."/>
            <person name="Mccarthy M."/>
            <person name="Mcdonough S."/>
            <person name="Mcghee T."/>
            <person name="Meldrim J."/>
            <person name="Meneus L."/>
            <person name="Mesirov J."/>
            <person name="Mihalev A."/>
            <person name="Mihova T."/>
            <person name="Mikkelsen T."/>
            <person name="Mlenga V."/>
            <person name="Moru K."/>
            <person name="Mozes J."/>
            <person name="Mulrain L."/>
            <person name="Munson G."/>
            <person name="Naylor J."/>
            <person name="Newes C."/>
            <person name="Nguyen C."/>
            <person name="Nguyen N."/>
            <person name="Nguyen T."/>
            <person name="Nicol R."/>
            <person name="Nielsen C."/>
            <person name="Nizzari M."/>
            <person name="Norbu C."/>
            <person name="Norbu N."/>
            <person name="O'donnell P."/>
            <person name="Okoawo O."/>
            <person name="O'leary S."/>
            <person name="Omotosho B."/>
            <person name="O'neill K."/>
            <person name="Osman S."/>
            <person name="Parker S."/>
            <person name="Perrin D."/>
            <person name="Phunkhang P."/>
            <person name="Piqani B."/>
            <person name="Purcell S."/>
            <person name="Rachupka T."/>
            <person name="Ramasamy U."/>
            <person name="Rameau R."/>
            <person name="Ray V."/>
            <person name="Raymond C."/>
            <person name="Retta R."/>
            <person name="Richardson S."/>
            <person name="Rise C."/>
            <person name="Rodriguez J."/>
            <person name="Rogers J."/>
            <person name="Rogov P."/>
            <person name="Rutman M."/>
            <person name="Schupbach R."/>
            <person name="Seaman C."/>
            <person name="Settipalli S."/>
            <person name="Sharpe T."/>
            <person name="Sheridan J."/>
            <person name="Sherpa N."/>
            <person name="Shi J."/>
            <person name="Smirnov S."/>
            <person name="Smith C."/>
            <person name="Sougnez C."/>
            <person name="Spencer B."/>
            <person name="Stalker J."/>
            <person name="Stange-thomann N."/>
            <person name="Stavropoulos S."/>
            <person name="Stetson K."/>
            <person name="Stone C."/>
            <person name="Stone S."/>
            <person name="Stubbs M."/>
            <person name="Talamas J."/>
            <person name="Tchuinga P."/>
            <person name="Tenzing P."/>
            <person name="Tesfaye S."/>
            <person name="Theodore J."/>
            <person name="Thoulutsang Y."/>
            <person name="Topham K."/>
            <person name="Towey S."/>
            <person name="Tsamla T."/>
            <person name="Tsomo N."/>
            <person name="Vallee D."/>
            <person name="Vassiliev H."/>
            <person name="Venkataraman V."/>
            <person name="Vinson J."/>
            <person name="Vo A."/>
            <person name="Wade C."/>
            <person name="Wang S."/>
            <person name="Wangchuk T."/>
            <person name="Wangdi T."/>
            <person name="Whittaker C."/>
            <person name="Wilkinson J."/>
            <person name="Wu Y."/>
            <person name="Wyman D."/>
            <person name="Yadav S."/>
            <person name="Yang S."/>
            <person name="Yang X."/>
            <person name="Yeager S."/>
            <person name="Yee E."/>
            <person name="Young G."/>
            <person name="Zainoun J."/>
            <person name="Zembeck L."/>
            <person name="Zimmer A."/>
            <person name="Zody M."/>
            <person name="Lander E."/>
        </authorList>
    </citation>
    <scope>NUCLEOTIDE SEQUENCE [LARGE SCALE GENOMIC DNA]</scope>
</reference>